<dbReference type="EMBL" id="WHOD01000055">
    <property type="protein sequence ID" value="NOU94150.1"/>
    <property type="molecule type" value="Genomic_DNA"/>
</dbReference>
<evidence type="ECO:0000256" key="3">
    <source>
        <dbReference type="PIRSR" id="PIRSR605511-2"/>
    </source>
</evidence>
<evidence type="ECO:0000256" key="1">
    <source>
        <dbReference type="ARBA" id="ARBA00008853"/>
    </source>
</evidence>
<feature type="binding site" evidence="3">
    <location>
        <position position="20"/>
    </location>
    <ligand>
        <name>a divalent metal cation</name>
        <dbReference type="ChEBI" id="CHEBI:60240"/>
    </ligand>
</feature>
<dbReference type="GO" id="GO:0005509">
    <property type="term" value="F:calcium ion binding"/>
    <property type="evidence" value="ECO:0007669"/>
    <property type="project" value="TreeGrafter"/>
</dbReference>
<dbReference type="InterPro" id="IPR011042">
    <property type="entry name" value="6-blade_b-propeller_TolB-like"/>
</dbReference>
<proteinExistence type="inferred from homology"/>
<feature type="binding site" evidence="3">
    <location>
        <position position="103"/>
    </location>
    <ligand>
        <name>substrate</name>
    </ligand>
</feature>
<name>A0A972K0T7_9BACL</name>
<dbReference type="RefSeq" id="WP_171652359.1">
    <property type="nucleotide sequence ID" value="NZ_WHOD01000055.1"/>
</dbReference>
<comment type="cofactor">
    <cofactor evidence="3">
        <name>Zn(2+)</name>
        <dbReference type="ChEBI" id="CHEBI:29105"/>
    </cofactor>
    <text evidence="3">Binds 1 divalent metal cation per subunit.</text>
</comment>
<keyword evidence="3" id="KW-0479">Metal-binding</keyword>
<dbReference type="Gene3D" id="2.120.10.30">
    <property type="entry name" value="TolB, C-terminal domain"/>
    <property type="match status" value="1"/>
</dbReference>
<dbReference type="GO" id="GO:0019853">
    <property type="term" value="P:L-ascorbic acid biosynthetic process"/>
    <property type="evidence" value="ECO:0007669"/>
    <property type="project" value="TreeGrafter"/>
</dbReference>
<dbReference type="GO" id="GO:0004341">
    <property type="term" value="F:gluconolactonase activity"/>
    <property type="evidence" value="ECO:0007669"/>
    <property type="project" value="TreeGrafter"/>
</dbReference>
<dbReference type="Proteomes" id="UP000641588">
    <property type="component" value="Unassembled WGS sequence"/>
</dbReference>
<keyword evidence="3" id="KW-0862">Zinc</keyword>
<feature type="binding site" evidence="3">
    <location>
        <position position="151"/>
    </location>
    <ligand>
        <name>a divalent metal cation</name>
        <dbReference type="ChEBI" id="CHEBI:60240"/>
    </ligand>
</feature>
<reference evidence="5" key="1">
    <citation type="submission" date="2019-10" db="EMBL/GenBank/DDBJ databases">
        <title>Description of Paenibacillus glebae sp. nov.</title>
        <authorList>
            <person name="Carlier A."/>
            <person name="Qi S."/>
        </authorList>
    </citation>
    <scope>NUCLEOTIDE SEQUENCE</scope>
    <source>
        <strain evidence="5">LMG 31456</strain>
    </source>
</reference>
<organism evidence="5 6">
    <name type="scientific">Paenibacillus foliorum</name>
    <dbReference type="NCBI Taxonomy" id="2654974"/>
    <lineage>
        <taxon>Bacteria</taxon>
        <taxon>Bacillati</taxon>
        <taxon>Bacillota</taxon>
        <taxon>Bacilli</taxon>
        <taxon>Bacillales</taxon>
        <taxon>Paenibacillaceae</taxon>
        <taxon>Paenibacillus</taxon>
    </lineage>
</organism>
<evidence type="ECO:0000313" key="6">
    <source>
        <dbReference type="Proteomes" id="UP000641588"/>
    </source>
</evidence>
<dbReference type="PRINTS" id="PR01790">
    <property type="entry name" value="SMP30FAMILY"/>
</dbReference>
<sequence>MEQASSEVMLLCDVNSILGEGPTWDHHSKKLIWVDIIGKRIHTFEPASGEVRTITIEQKIGSAVPRVEGGLVIALENGFHTLDLETEQLTKRIDPEKDMPGNRFNDGKCDEAGRFWAGTMDMKEKSPSGSLYCLETDGTVRRMVEGVTVSNGLGWSPDNQTLYYIDSPTKKVMAYDYSLERGEITNPRVAVTIPEGEGFPDGMTVDSQGMLWIAHWDGWQVSCWNPETAEKIASIPVPAAQTSSCTFGGENLDELYITTARVGLSEEQLKDQPHAGGVFCIKPGINGRPASFYGG</sequence>
<dbReference type="InterPro" id="IPR013658">
    <property type="entry name" value="SGL"/>
</dbReference>
<dbReference type="PANTHER" id="PTHR10907:SF47">
    <property type="entry name" value="REGUCALCIN"/>
    <property type="match status" value="1"/>
</dbReference>
<feature type="domain" description="SMP-30/Gluconolactonase/LRE-like region" evidence="4">
    <location>
        <begin position="18"/>
        <end position="261"/>
    </location>
</feature>
<gene>
    <name evidence="5" type="ORF">GC093_13125</name>
</gene>
<comment type="similarity">
    <text evidence="1">Belongs to the SMP-30/CGR1 family.</text>
</comment>
<feature type="active site" description="Proton donor/acceptor" evidence="2">
    <location>
        <position position="201"/>
    </location>
</feature>
<dbReference type="Pfam" id="PF08450">
    <property type="entry name" value="SGL"/>
    <property type="match status" value="1"/>
</dbReference>
<feature type="binding site" evidence="3">
    <location>
        <position position="201"/>
    </location>
    <ligand>
        <name>a divalent metal cation</name>
        <dbReference type="ChEBI" id="CHEBI:60240"/>
    </ligand>
</feature>
<dbReference type="SUPFAM" id="SSF63829">
    <property type="entry name" value="Calcium-dependent phosphotriesterase"/>
    <property type="match status" value="1"/>
</dbReference>
<evidence type="ECO:0000259" key="4">
    <source>
        <dbReference type="Pfam" id="PF08450"/>
    </source>
</evidence>
<accession>A0A972K0T7</accession>
<evidence type="ECO:0000313" key="5">
    <source>
        <dbReference type="EMBL" id="NOU94150.1"/>
    </source>
</evidence>
<dbReference type="InterPro" id="IPR005511">
    <property type="entry name" value="SMP-30"/>
</dbReference>
<comment type="caution">
    <text evidence="5">The sequence shown here is derived from an EMBL/GenBank/DDBJ whole genome shotgun (WGS) entry which is preliminary data.</text>
</comment>
<protein>
    <submittedName>
        <fullName evidence="5">SMP-30/gluconolactonase/LRE family protein</fullName>
    </submittedName>
</protein>
<evidence type="ECO:0000256" key="2">
    <source>
        <dbReference type="PIRSR" id="PIRSR605511-1"/>
    </source>
</evidence>
<dbReference type="PANTHER" id="PTHR10907">
    <property type="entry name" value="REGUCALCIN"/>
    <property type="match status" value="1"/>
</dbReference>
<feature type="binding site" evidence="3">
    <location>
        <position position="105"/>
    </location>
    <ligand>
        <name>substrate</name>
    </ligand>
</feature>
<dbReference type="AlphaFoldDB" id="A0A972K0T7"/>
<keyword evidence="6" id="KW-1185">Reference proteome</keyword>